<reference evidence="2" key="1">
    <citation type="submission" date="2019-09" db="EMBL/GenBank/DDBJ databases">
        <title>Characterisation of the sponge microbiome using genome-centric metagenomics.</title>
        <authorList>
            <person name="Engelberts J.P."/>
            <person name="Robbins S.J."/>
            <person name="De Goeij J.M."/>
            <person name="Aranda M."/>
            <person name="Bell S.C."/>
            <person name="Webster N.S."/>
        </authorList>
    </citation>
    <scope>NUCLEOTIDE SEQUENCE</scope>
    <source>
        <strain evidence="2">SB0661_bin_32</strain>
    </source>
</reference>
<sequence length="209" mass="22581">MTQGNSGPPPGPPPETPGLPNEPLPEPGTVISWPMLTPDGKTLSTVLEADIAGLTTPPYGTLVFTHLTNKVKLYSNKGWIDVELPYGIKREIAGSFLPIHSHPPSIKTFRSSATYTLDAEHSITHGLGKIPKGVQVYLECVTAELGYSVGDVIQYSNQKDFLVYDLTGAAFKIFVEEGEILEKNTDGVVTGSSDDISADNWRVRVTAWA</sequence>
<comment type="caution">
    <text evidence="2">The sequence shown here is derived from an EMBL/GenBank/DDBJ whole genome shotgun (WGS) entry which is preliminary data.</text>
</comment>
<evidence type="ECO:0000256" key="1">
    <source>
        <dbReference type="SAM" id="MobiDB-lite"/>
    </source>
</evidence>
<gene>
    <name evidence="2" type="ORF">F4X14_18965</name>
</gene>
<name>A0A6B1DBN4_9CHLR</name>
<accession>A0A6B1DBN4</accession>
<feature type="compositionally biased region" description="Pro residues" evidence="1">
    <location>
        <begin position="7"/>
        <end position="26"/>
    </location>
</feature>
<dbReference type="AlphaFoldDB" id="A0A6B1DBN4"/>
<protein>
    <submittedName>
        <fullName evidence="2">Uncharacterized protein</fullName>
    </submittedName>
</protein>
<dbReference type="EMBL" id="VXMH01000103">
    <property type="protein sequence ID" value="MYC97044.1"/>
    <property type="molecule type" value="Genomic_DNA"/>
</dbReference>
<evidence type="ECO:0000313" key="2">
    <source>
        <dbReference type="EMBL" id="MYC97044.1"/>
    </source>
</evidence>
<feature type="region of interest" description="Disordered" evidence="1">
    <location>
        <begin position="1"/>
        <end position="30"/>
    </location>
</feature>
<organism evidence="2">
    <name type="scientific">Caldilineaceae bacterium SB0661_bin_32</name>
    <dbReference type="NCBI Taxonomy" id="2605255"/>
    <lineage>
        <taxon>Bacteria</taxon>
        <taxon>Bacillati</taxon>
        <taxon>Chloroflexota</taxon>
        <taxon>Caldilineae</taxon>
        <taxon>Caldilineales</taxon>
        <taxon>Caldilineaceae</taxon>
    </lineage>
</organism>
<proteinExistence type="predicted"/>